<dbReference type="PROSITE" id="PS50893">
    <property type="entry name" value="ABC_TRANSPORTER_2"/>
    <property type="match status" value="1"/>
</dbReference>
<evidence type="ECO:0000259" key="4">
    <source>
        <dbReference type="PROSITE" id="PS50893"/>
    </source>
</evidence>
<proteinExistence type="predicted"/>
<name>A0A6J7LGV4_9ZZZZ</name>
<dbReference type="Pfam" id="PF00005">
    <property type="entry name" value="ABC_tran"/>
    <property type="match status" value="1"/>
</dbReference>
<dbReference type="Gene3D" id="2.40.50.100">
    <property type="match status" value="1"/>
</dbReference>
<evidence type="ECO:0000256" key="3">
    <source>
        <dbReference type="ARBA" id="ARBA00022840"/>
    </source>
</evidence>
<evidence type="ECO:0000313" key="5">
    <source>
        <dbReference type="EMBL" id="CAB4967357.1"/>
    </source>
</evidence>
<dbReference type="InterPro" id="IPR050093">
    <property type="entry name" value="ABC_SmlMolc_Importer"/>
</dbReference>
<keyword evidence="2" id="KW-0547">Nucleotide-binding</keyword>
<keyword evidence="1" id="KW-0813">Transport</keyword>
<evidence type="ECO:0000256" key="2">
    <source>
        <dbReference type="ARBA" id="ARBA00022741"/>
    </source>
</evidence>
<dbReference type="SUPFAM" id="SSF50331">
    <property type="entry name" value="MOP-like"/>
    <property type="match status" value="1"/>
</dbReference>
<dbReference type="InterPro" id="IPR003439">
    <property type="entry name" value="ABC_transporter-like_ATP-bd"/>
</dbReference>
<feature type="domain" description="ABC transporter" evidence="4">
    <location>
        <begin position="4"/>
        <end position="234"/>
    </location>
</feature>
<dbReference type="InterPro" id="IPR013611">
    <property type="entry name" value="Transp-assoc_OB_typ2"/>
</dbReference>
<keyword evidence="3" id="KW-0067">ATP-binding</keyword>
<dbReference type="PANTHER" id="PTHR42781">
    <property type="entry name" value="SPERMIDINE/PUTRESCINE IMPORT ATP-BINDING PROTEIN POTA"/>
    <property type="match status" value="1"/>
</dbReference>
<dbReference type="SMART" id="SM00382">
    <property type="entry name" value="AAA"/>
    <property type="match status" value="1"/>
</dbReference>
<dbReference type="AlphaFoldDB" id="A0A6J7LGV4"/>
<dbReference type="PROSITE" id="PS00211">
    <property type="entry name" value="ABC_TRANSPORTER_1"/>
    <property type="match status" value="1"/>
</dbReference>
<dbReference type="Gene3D" id="3.40.50.300">
    <property type="entry name" value="P-loop containing nucleotide triphosphate hydrolases"/>
    <property type="match status" value="1"/>
</dbReference>
<dbReference type="FunFam" id="3.40.50.300:FF:000425">
    <property type="entry name" value="Probable ABC transporter, ATP-binding subunit"/>
    <property type="match status" value="1"/>
</dbReference>
<dbReference type="Pfam" id="PF08402">
    <property type="entry name" value="TOBE_2"/>
    <property type="match status" value="1"/>
</dbReference>
<sequence>MATVEMVGISKSFGSSVALEDFTVRIRSGELVCLLGPSGCGKTTALRILAGLEKADGGRVAVEGLDISGDPPERRRFGMVFQDYSLFPNMTARQNIEFGLKVQKKDAAVRRSIVDRMIDITRLQAHADKYPHQMSGGQRQRVALARAIATAPRVLLLDEPLSALDAQVRETLRDEIRRLQLEIGVTTVFVTHDQHEALAIADRVGVMSNGRLEQLAAPRELYERPANSFVASFIGTVNQLPARALQSDRWQVLNRTVVGNEAGTAGVEGVVAVRPEHIALDRSDTGPWTIESTSFLGPMTRLVVTQPGHQPLLVDLASVEAAAFPVGRRAQVRLRDDVGQVTVITLAPLASRKSS</sequence>
<dbReference type="InterPro" id="IPR008995">
    <property type="entry name" value="Mo/tungstate-bd_C_term_dom"/>
</dbReference>
<dbReference type="EMBL" id="CAFBNE010000139">
    <property type="protein sequence ID" value="CAB4967357.1"/>
    <property type="molecule type" value="Genomic_DNA"/>
</dbReference>
<dbReference type="InterPro" id="IPR027417">
    <property type="entry name" value="P-loop_NTPase"/>
</dbReference>
<dbReference type="GO" id="GO:0005524">
    <property type="term" value="F:ATP binding"/>
    <property type="evidence" value="ECO:0007669"/>
    <property type="project" value="UniProtKB-KW"/>
</dbReference>
<organism evidence="5">
    <name type="scientific">freshwater metagenome</name>
    <dbReference type="NCBI Taxonomy" id="449393"/>
    <lineage>
        <taxon>unclassified sequences</taxon>
        <taxon>metagenomes</taxon>
        <taxon>ecological metagenomes</taxon>
    </lineage>
</organism>
<dbReference type="GO" id="GO:0043190">
    <property type="term" value="C:ATP-binding cassette (ABC) transporter complex"/>
    <property type="evidence" value="ECO:0007669"/>
    <property type="project" value="InterPro"/>
</dbReference>
<dbReference type="SUPFAM" id="SSF52540">
    <property type="entry name" value="P-loop containing nucleoside triphosphate hydrolases"/>
    <property type="match status" value="1"/>
</dbReference>
<dbReference type="GO" id="GO:0022857">
    <property type="term" value="F:transmembrane transporter activity"/>
    <property type="evidence" value="ECO:0007669"/>
    <property type="project" value="InterPro"/>
</dbReference>
<gene>
    <name evidence="5" type="ORF">UFOPK3772_02946</name>
</gene>
<dbReference type="InterPro" id="IPR017871">
    <property type="entry name" value="ABC_transporter-like_CS"/>
</dbReference>
<reference evidence="5" key="1">
    <citation type="submission" date="2020-05" db="EMBL/GenBank/DDBJ databases">
        <authorList>
            <person name="Chiriac C."/>
            <person name="Salcher M."/>
            <person name="Ghai R."/>
            <person name="Kavagutti S V."/>
        </authorList>
    </citation>
    <scope>NUCLEOTIDE SEQUENCE</scope>
</reference>
<protein>
    <submittedName>
        <fullName evidence="5">Unannotated protein</fullName>
    </submittedName>
</protein>
<dbReference type="InterPro" id="IPR003593">
    <property type="entry name" value="AAA+_ATPase"/>
</dbReference>
<dbReference type="PANTHER" id="PTHR42781:SF8">
    <property type="entry name" value="BICARBONATE TRANSPORT ATP-BINDING PROTEIN CMPC"/>
    <property type="match status" value="1"/>
</dbReference>
<accession>A0A6J7LGV4</accession>
<dbReference type="GO" id="GO:0016887">
    <property type="term" value="F:ATP hydrolysis activity"/>
    <property type="evidence" value="ECO:0007669"/>
    <property type="project" value="InterPro"/>
</dbReference>
<evidence type="ECO:0000256" key="1">
    <source>
        <dbReference type="ARBA" id="ARBA00022448"/>
    </source>
</evidence>